<dbReference type="OrthoDB" id="371017at2"/>
<dbReference type="RefSeq" id="WP_073588782.1">
    <property type="nucleotide sequence ID" value="NZ_FRFD01000005.1"/>
</dbReference>
<protein>
    <recommendedName>
        <fullName evidence="4">DUF1413 domain-containing protein</fullName>
    </recommendedName>
</protein>
<proteinExistence type="predicted"/>
<name>A0A1M7Y8I4_9FIRM</name>
<sequence length="92" mass="10822">MADVNVLLTQALEEVRKINKDEIFLIKDLFKGYEWNRIPHKDRLLLGVLFIKYINDNDCVIKPIEKNTSKQQRYKKTSNNSARGIIKSNLMK</sequence>
<organism evidence="2 3">
    <name type="scientific">Anaerocolumna xylanovorans DSM 12503</name>
    <dbReference type="NCBI Taxonomy" id="1121345"/>
    <lineage>
        <taxon>Bacteria</taxon>
        <taxon>Bacillati</taxon>
        <taxon>Bacillota</taxon>
        <taxon>Clostridia</taxon>
        <taxon>Lachnospirales</taxon>
        <taxon>Lachnospiraceae</taxon>
        <taxon>Anaerocolumna</taxon>
    </lineage>
</organism>
<dbReference type="AlphaFoldDB" id="A0A1M7Y8I4"/>
<evidence type="ECO:0000256" key="1">
    <source>
        <dbReference type="SAM" id="MobiDB-lite"/>
    </source>
</evidence>
<keyword evidence="3" id="KW-1185">Reference proteome</keyword>
<evidence type="ECO:0000313" key="2">
    <source>
        <dbReference type="EMBL" id="SHO48930.1"/>
    </source>
</evidence>
<dbReference type="EMBL" id="FRFD01000005">
    <property type="protein sequence ID" value="SHO48930.1"/>
    <property type="molecule type" value="Genomic_DNA"/>
</dbReference>
<dbReference type="Pfam" id="PF07205">
    <property type="entry name" value="DUF1413"/>
    <property type="match status" value="1"/>
</dbReference>
<feature type="region of interest" description="Disordered" evidence="1">
    <location>
        <begin position="71"/>
        <end position="92"/>
    </location>
</feature>
<reference evidence="2 3" key="1">
    <citation type="submission" date="2016-12" db="EMBL/GenBank/DDBJ databases">
        <authorList>
            <person name="Song W.-J."/>
            <person name="Kurnit D.M."/>
        </authorList>
    </citation>
    <scope>NUCLEOTIDE SEQUENCE [LARGE SCALE GENOMIC DNA]</scope>
    <source>
        <strain evidence="2 3">DSM 12503</strain>
    </source>
</reference>
<gene>
    <name evidence="2" type="ORF">SAMN02745217_02101</name>
</gene>
<dbReference type="InterPro" id="IPR010813">
    <property type="entry name" value="DUF1413"/>
</dbReference>
<dbReference type="Proteomes" id="UP000184612">
    <property type="component" value="Unassembled WGS sequence"/>
</dbReference>
<evidence type="ECO:0008006" key="4">
    <source>
        <dbReference type="Google" id="ProtNLM"/>
    </source>
</evidence>
<evidence type="ECO:0000313" key="3">
    <source>
        <dbReference type="Proteomes" id="UP000184612"/>
    </source>
</evidence>
<accession>A0A1M7Y8I4</accession>